<dbReference type="PROSITE" id="PS51257">
    <property type="entry name" value="PROKAR_LIPOPROTEIN"/>
    <property type="match status" value="1"/>
</dbReference>
<reference evidence="2" key="1">
    <citation type="journal article" date="2019" name="Int. J. Syst. Evol. Microbiol.">
        <title>The Global Catalogue of Microorganisms (GCM) 10K type strain sequencing project: providing services to taxonomists for standard genome sequencing and annotation.</title>
        <authorList>
            <consortium name="The Broad Institute Genomics Platform"/>
            <consortium name="The Broad Institute Genome Sequencing Center for Infectious Disease"/>
            <person name="Wu L."/>
            <person name="Ma J."/>
        </authorList>
    </citation>
    <scope>NUCLEOTIDE SEQUENCE [LARGE SCALE GENOMIC DNA]</scope>
    <source>
        <strain evidence="2">JCM 17525</strain>
    </source>
</reference>
<dbReference type="RefSeq" id="WP_344725961.1">
    <property type="nucleotide sequence ID" value="NZ_BAABBI010000001.1"/>
</dbReference>
<name>A0ABP7GS07_9FLAO</name>
<dbReference type="Proteomes" id="UP001501456">
    <property type="component" value="Unassembled WGS sequence"/>
</dbReference>
<sequence length="213" mass="24658">MKKNISFLFLIILFAACKENKTTESKELSVVEKIAHAHGFEKWDAVNEIQFKFGENRFWEWKPKTDDIKLTTNTDTISYNRKSMNSTAKKIDRAFINDKFWLLIPFQLIWDTSATISESVEATAPVSKTTMNKITVTYPKKGGYTPGDAYDIFYDNNYFIKEWVYRKGNSHKPTVSNTFENLQDFNGIKIALDHKKNDGNPIAKLSKIKITYN</sequence>
<accession>A0ABP7GS07</accession>
<gene>
    <name evidence="1" type="ORF">GCM10022271_01050</name>
</gene>
<evidence type="ECO:0000313" key="2">
    <source>
        <dbReference type="Proteomes" id="UP001501456"/>
    </source>
</evidence>
<dbReference type="EMBL" id="BAABBI010000001">
    <property type="protein sequence ID" value="GAA3772774.1"/>
    <property type="molecule type" value="Genomic_DNA"/>
</dbReference>
<evidence type="ECO:0008006" key="3">
    <source>
        <dbReference type="Google" id="ProtNLM"/>
    </source>
</evidence>
<evidence type="ECO:0000313" key="1">
    <source>
        <dbReference type="EMBL" id="GAA3772774.1"/>
    </source>
</evidence>
<organism evidence="1 2">
    <name type="scientific">Corallibacter vietnamensis</name>
    <dbReference type="NCBI Taxonomy" id="904130"/>
    <lineage>
        <taxon>Bacteria</taxon>
        <taxon>Pseudomonadati</taxon>
        <taxon>Bacteroidota</taxon>
        <taxon>Flavobacteriia</taxon>
        <taxon>Flavobacteriales</taxon>
        <taxon>Flavobacteriaceae</taxon>
        <taxon>Corallibacter</taxon>
    </lineage>
</organism>
<proteinExistence type="predicted"/>
<protein>
    <recommendedName>
        <fullName evidence="3">Selenophosphate synthetase</fullName>
    </recommendedName>
</protein>
<comment type="caution">
    <text evidence="1">The sequence shown here is derived from an EMBL/GenBank/DDBJ whole genome shotgun (WGS) entry which is preliminary data.</text>
</comment>
<keyword evidence="2" id="KW-1185">Reference proteome</keyword>